<sequence length="281" mass="31797">TYSQGSGQKINLQKSSLYFDSHCPPNIKQKVMDALNVRNEALQATYLGMPSYVGQSRVGVFNFIVERMWKHVQGWNDKPLSRAGKEVLLKSVAQVIPTYVMNCFKLPDGIYEKMRATISNHWWGFEGAEIWKELKKRCGFSRCDSLKPKRWDPPPEGWVMVNVDAAVFQKLNRMGLGIVIRNHKGDFLAAYRQGIDKITNPELAETLAIRRAIVFASGLPHVRVIIATDCLSVVQKLQKEVKDRSSTGIIIQDIKKTMSASNVLFSFIHVSRYCNVVAHAL</sequence>
<dbReference type="Pfam" id="PF13456">
    <property type="entry name" value="RVT_3"/>
    <property type="match status" value="1"/>
</dbReference>
<proteinExistence type="predicted"/>
<dbReference type="GO" id="GO:0004523">
    <property type="term" value="F:RNA-DNA hybrid ribonuclease activity"/>
    <property type="evidence" value="ECO:0007669"/>
    <property type="project" value="InterPro"/>
</dbReference>
<accession>A0AAQ3U7X6</accession>
<dbReference type="InterPro" id="IPR002156">
    <property type="entry name" value="RNaseH_domain"/>
</dbReference>
<dbReference type="SUPFAM" id="SSF53098">
    <property type="entry name" value="Ribonuclease H-like"/>
    <property type="match status" value="1"/>
</dbReference>
<evidence type="ECO:0000259" key="1">
    <source>
        <dbReference type="Pfam" id="PF13456"/>
    </source>
</evidence>
<dbReference type="InterPro" id="IPR044730">
    <property type="entry name" value="RNase_H-like_dom_plant"/>
</dbReference>
<dbReference type="GO" id="GO:0003676">
    <property type="term" value="F:nucleic acid binding"/>
    <property type="evidence" value="ECO:0007669"/>
    <property type="project" value="InterPro"/>
</dbReference>
<feature type="non-terminal residue" evidence="2">
    <location>
        <position position="1"/>
    </location>
</feature>
<reference evidence="2 3" key="1">
    <citation type="submission" date="2024-02" db="EMBL/GenBank/DDBJ databases">
        <title>High-quality chromosome-scale genome assembly of Pensacola bahiagrass (Paspalum notatum Flugge var. saurae).</title>
        <authorList>
            <person name="Vega J.M."/>
            <person name="Podio M."/>
            <person name="Orjuela J."/>
            <person name="Siena L.A."/>
            <person name="Pessino S.C."/>
            <person name="Combes M.C."/>
            <person name="Mariac C."/>
            <person name="Albertini E."/>
            <person name="Pupilli F."/>
            <person name="Ortiz J.P.A."/>
            <person name="Leblanc O."/>
        </authorList>
    </citation>
    <scope>NUCLEOTIDE SEQUENCE [LARGE SCALE GENOMIC DNA]</scope>
    <source>
        <strain evidence="2">R1</strain>
        <tissue evidence="2">Leaf</tissue>
    </source>
</reference>
<dbReference type="InterPro" id="IPR036397">
    <property type="entry name" value="RNaseH_sf"/>
</dbReference>
<feature type="domain" description="RNase H type-1" evidence="1">
    <location>
        <begin position="162"/>
        <end position="281"/>
    </location>
</feature>
<evidence type="ECO:0000313" key="3">
    <source>
        <dbReference type="Proteomes" id="UP001341281"/>
    </source>
</evidence>
<keyword evidence="3" id="KW-1185">Reference proteome</keyword>
<dbReference type="AlphaFoldDB" id="A0AAQ3U7X6"/>
<feature type="non-terminal residue" evidence="2">
    <location>
        <position position="281"/>
    </location>
</feature>
<dbReference type="CDD" id="cd06222">
    <property type="entry name" value="RNase_H_like"/>
    <property type="match status" value="1"/>
</dbReference>
<gene>
    <name evidence="2" type="ORF">U9M48_032742</name>
</gene>
<dbReference type="PANTHER" id="PTHR47074">
    <property type="entry name" value="BNAC02G40300D PROTEIN"/>
    <property type="match status" value="1"/>
</dbReference>
<protein>
    <recommendedName>
        <fullName evidence="1">RNase H type-1 domain-containing protein</fullName>
    </recommendedName>
</protein>
<dbReference type="EMBL" id="CP144751">
    <property type="protein sequence ID" value="WVZ85884.1"/>
    <property type="molecule type" value="Genomic_DNA"/>
</dbReference>
<name>A0AAQ3U7X6_PASNO</name>
<dbReference type="Proteomes" id="UP001341281">
    <property type="component" value="Chromosome 07"/>
</dbReference>
<dbReference type="PANTHER" id="PTHR47074:SF73">
    <property type="entry name" value="OS04G0448401 PROTEIN"/>
    <property type="match status" value="1"/>
</dbReference>
<dbReference type="InterPro" id="IPR012337">
    <property type="entry name" value="RNaseH-like_sf"/>
</dbReference>
<evidence type="ECO:0000313" key="2">
    <source>
        <dbReference type="EMBL" id="WVZ85884.1"/>
    </source>
</evidence>
<organism evidence="2 3">
    <name type="scientific">Paspalum notatum var. saurae</name>
    <dbReference type="NCBI Taxonomy" id="547442"/>
    <lineage>
        <taxon>Eukaryota</taxon>
        <taxon>Viridiplantae</taxon>
        <taxon>Streptophyta</taxon>
        <taxon>Embryophyta</taxon>
        <taxon>Tracheophyta</taxon>
        <taxon>Spermatophyta</taxon>
        <taxon>Magnoliopsida</taxon>
        <taxon>Liliopsida</taxon>
        <taxon>Poales</taxon>
        <taxon>Poaceae</taxon>
        <taxon>PACMAD clade</taxon>
        <taxon>Panicoideae</taxon>
        <taxon>Andropogonodae</taxon>
        <taxon>Paspaleae</taxon>
        <taxon>Paspalinae</taxon>
        <taxon>Paspalum</taxon>
    </lineage>
</organism>
<dbReference type="Gene3D" id="3.30.420.10">
    <property type="entry name" value="Ribonuclease H-like superfamily/Ribonuclease H"/>
    <property type="match status" value="1"/>
</dbReference>
<dbReference type="InterPro" id="IPR052929">
    <property type="entry name" value="RNase_H-like_EbsB-rel"/>
</dbReference>